<dbReference type="Proteomes" id="UP000027821">
    <property type="component" value="Unassembled WGS sequence"/>
</dbReference>
<keyword evidence="3" id="KW-1185">Reference proteome</keyword>
<dbReference type="Pfam" id="PF16153">
    <property type="entry name" value="DUF4861"/>
    <property type="match status" value="1"/>
</dbReference>
<comment type="caution">
    <text evidence="2">The sequence shown here is derived from an EMBL/GenBank/DDBJ whole genome shotgun (WGS) entry which is preliminary data.</text>
</comment>
<sequence>MKFHHTLFPICLIASLISCQTGTQEENAGQTITLTNNADINLTDKGISVQRGQLNIEENKYPSIRDAAGNLVPAQLDDVDGDGDWDELFLVTDFSAGESKSVTLEWVDNPHEFTIRTSVRFGKRESADEPVQPRTEDTLPADGLPRSVGYQPYQTDGPSWENDKVGFRHYFDGRNSKDVFGKKTAEMSPEDVGISATGAVEDNYHVMEDWGRDILAVGNSIGLGGIALLINDQPARIGVTVEDAVNNVESSTFRILSEGPVRSIMTFAYSNWETNGRSYSNIEERVSIMPGMYAYKNEVRVQGMQGDEHLAIGLVNIHNDNPLREITEFDDWMVLMTHDEQTYDKEWYLGMALILPKSEYIEWVEAPKSGVLSNTYLAKMRTANDRPIAYYSVAAWELSDEKFRDADNFEQYVIDLVAHLEADVSIEINKY</sequence>
<name>A0A074LP56_9BACT</name>
<dbReference type="EMBL" id="JMIH01000004">
    <property type="protein sequence ID" value="KEO75692.1"/>
    <property type="molecule type" value="Genomic_DNA"/>
</dbReference>
<dbReference type="eggNOG" id="COG1331">
    <property type="taxonomic scope" value="Bacteria"/>
</dbReference>
<proteinExistence type="predicted"/>
<gene>
    <name evidence="2" type="ORF">EL17_21930</name>
</gene>
<dbReference type="RefSeq" id="WP_035068515.1">
    <property type="nucleotide sequence ID" value="NZ_JMIH01000004.1"/>
</dbReference>
<evidence type="ECO:0008006" key="4">
    <source>
        <dbReference type="Google" id="ProtNLM"/>
    </source>
</evidence>
<feature type="region of interest" description="Disordered" evidence="1">
    <location>
        <begin position="124"/>
        <end position="147"/>
    </location>
</feature>
<evidence type="ECO:0000256" key="1">
    <source>
        <dbReference type="SAM" id="MobiDB-lite"/>
    </source>
</evidence>
<dbReference type="InterPro" id="IPR032342">
    <property type="entry name" value="DUF4861"/>
</dbReference>
<dbReference type="AlphaFoldDB" id="A0A074LP56"/>
<accession>A0A074LP56</accession>
<organism evidence="2 3">
    <name type="scientific">Anditalea andensis</name>
    <dbReference type="NCBI Taxonomy" id="1048983"/>
    <lineage>
        <taxon>Bacteria</taxon>
        <taxon>Pseudomonadati</taxon>
        <taxon>Bacteroidota</taxon>
        <taxon>Cytophagia</taxon>
        <taxon>Cytophagales</taxon>
        <taxon>Cytophagaceae</taxon>
        <taxon>Anditalea</taxon>
    </lineage>
</organism>
<reference evidence="2 3" key="1">
    <citation type="submission" date="2014-04" db="EMBL/GenBank/DDBJ databases">
        <title>Characterization and application of a salt tolerant electro-active bacterium.</title>
        <authorList>
            <person name="Yang L."/>
            <person name="Wei S."/>
            <person name="Tay Q.X.M."/>
        </authorList>
    </citation>
    <scope>NUCLEOTIDE SEQUENCE [LARGE SCALE GENOMIC DNA]</scope>
    <source>
        <strain evidence="2 3">LY1</strain>
    </source>
</reference>
<evidence type="ECO:0000313" key="3">
    <source>
        <dbReference type="Proteomes" id="UP000027821"/>
    </source>
</evidence>
<evidence type="ECO:0000313" key="2">
    <source>
        <dbReference type="EMBL" id="KEO75692.1"/>
    </source>
</evidence>
<dbReference type="STRING" id="1048983.EL17_21930"/>
<dbReference type="PROSITE" id="PS51257">
    <property type="entry name" value="PROKAR_LIPOPROTEIN"/>
    <property type="match status" value="1"/>
</dbReference>
<protein>
    <recommendedName>
        <fullName evidence="4">DUF4861 domain-containing protein</fullName>
    </recommendedName>
</protein>